<sequence length="354" mass="37483">MVELAAASSSLLLLAFARDMHQGRGMAARRRSAATRPFVRWLRQISDSSMLMCARPSRSPTPANVGRTLRCRACPGRRGLPSWNGGPLIHSLRRVAAAMWATNAGRGQHTRPGGRAGAPQAPKPSLFVGGTSDVSIALSATSKARPPMPLFAAGFGDATADETRPRMSLPRRTWPGGFVSLKCCWCASALPSKFKTASPSRPPSGDVLYSVHACTCTGRGPCHRPQHPRRPRAFVVVNAQDQAVGSSGTPTDARLVLSWLLRPVLRGPLFLPPRAPAQIHGLWDGTHQEGPAGFGPTPVVIIHAGHPANSTLTDSTWGIVGRAALALGLNMASWTSSPGRYWSGAFGSRSSCSG</sequence>
<comment type="caution">
    <text evidence="1">The sequence shown here is derived from an EMBL/GenBank/DDBJ whole genome shotgun (WGS) entry which is preliminary data.</text>
</comment>
<protein>
    <submittedName>
        <fullName evidence="1">Uncharacterized protein</fullName>
    </submittedName>
</protein>
<accession>A0ACC4E963</accession>
<dbReference type="Proteomes" id="UP001638806">
    <property type="component" value="Unassembled WGS sequence"/>
</dbReference>
<evidence type="ECO:0000313" key="1">
    <source>
        <dbReference type="EMBL" id="KAL3964743.1"/>
    </source>
</evidence>
<name>A0ACC4E963_PURLI</name>
<dbReference type="EMBL" id="JBGNUJ010000002">
    <property type="protein sequence ID" value="KAL3964743.1"/>
    <property type="molecule type" value="Genomic_DNA"/>
</dbReference>
<keyword evidence="2" id="KW-1185">Reference proteome</keyword>
<reference evidence="1" key="1">
    <citation type="submission" date="2024-12" db="EMBL/GenBank/DDBJ databases">
        <title>Comparative genomics and development of molecular markers within Purpureocillium lilacinum and among Purpureocillium species.</title>
        <authorList>
            <person name="Yeh Z.-Y."/>
            <person name="Ni N.-T."/>
            <person name="Lo P.-H."/>
            <person name="Mushyakhwo K."/>
            <person name="Lin C.-F."/>
            <person name="Nai Y.-S."/>
        </authorList>
    </citation>
    <scope>NUCLEOTIDE SEQUENCE</scope>
    <source>
        <strain evidence="1">NCHU-NPUST-175</strain>
    </source>
</reference>
<gene>
    <name evidence="1" type="ORF">ACCO45_001747</name>
</gene>
<evidence type="ECO:0000313" key="2">
    <source>
        <dbReference type="Proteomes" id="UP001638806"/>
    </source>
</evidence>
<organism evidence="1 2">
    <name type="scientific">Purpureocillium lilacinum</name>
    <name type="common">Paecilomyces lilacinus</name>
    <dbReference type="NCBI Taxonomy" id="33203"/>
    <lineage>
        <taxon>Eukaryota</taxon>
        <taxon>Fungi</taxon>
        <taxon>Dikarya</taxon>
        <taxon>Ascomycota</taxon>
        <taxon>Pezizomycotina</taxon>
        <taxon>Sordariomycetes</taxon>
        <taxon>Hypocreomycetidae</taxon>
        <taxon>Hypocreales</taxon>
        <taxon>Ophiocordycipitaceae</taxon>
        <taxon>Purpureocillium</taxon>
    </lineage>
</organism>
<proteinExistence type="predicted"/>